<sequence length="105" mass="12041">MNDKKFTPELIDELIDSASKIEAVNTPPFFKDKVLNKLSQVTVEKQRPDVLNWFTPKYQIAMLLLFAAVNIVAVYSYRSSNKQQELQTFAETYGFSQSESESILN</sequence>
<keyword evidence="1" id="KW-0812">Transmembrane</keyword>
<accession>A0A0Q0XF90</accession>
<feature type="transmembrane region" description="Helical" evidence="1">
    <location>
        <begin position="58"/>
        <end position="77"/>
    </location>
</feature>
<keyword evidence="3" id="KW-1185">Reference proteome</keyword>
<dbReference type="AlphaFoldDB" id="A0A0Q0XF90"/>
<dbReference type="EMBL" id="LCTZ01000002">
    <property type="protein sequence ID" value="KQC29775.1"/>
    <property type="molecule type" value="Genomic_DNA"/>
</dbReference>
<protein>
    <submittedName>
        <fullName evidence="2">Uncharacterized protein</fullName>
    </submittedName>
</protein>
<reference evidence="2 3" key="1">
    <citation type="submission" date="2015-04" db="EMBL/GenBank/DDBJ databases">
        <title>Complete genome of flavobacterium.</title>
        <authorList>
            <person name="Kwon Y.M."/>
            <person name="Kim S.-J."/>
        </authorList>
    </citation>
    <scope>NUCLEOTIDE SEQUENCE [LARGE SCALE GENOMIC DNA]</scope>
    <source>
        <strain evidence="2 3">DK169</strain>
    </source>
</reference>
<evidence type="ECO:0000313" key="2">
    <source>
        <dbReference type="EMBL" id="KQC29775.1"/>
    </source>
</evidence>
<evidence type="ECO:0000313" key="3">
    <source>
        <dbReference type="Proteomes" id="UP000050827"/>
    </source>
</evidence>
<keyword evidence="1" id="KW-1133">Transmembrane helix</keyword>
<keyword evidence="1" id="KW-0472">Membrane</keyword>
<comment type="caution">
    <text evidence="2">The sequence shown here is derived from an EMBL/GenBank/DDBJ whole genome shotgun (WGS) entry which is preliminary data.</text>
</comment>
<dbReference type="RefSeq" id="WP_055393887.1">
    <property type="nucleotide sequence ID" value="NZ_LCTZ01000002.1"/>
</dbReference>
<evidence type="ECO:0000256" key="1">
    <source>
        <dbReference type="SAM" id="Phobius"/>
    </source>
</evidence>
<gene>
    <name evidence="2" type="ORF">AAY42_07645</name>
</gene>
<name>A0A0Q0XF90_9FLAO</name>
<organism evidence="2 3">
    <name type="scientific">Flagellimonas eckloniae</name>
    <dbReference type="NCBI Taxonomy" id="346185"/>
    <lineage>
        <taxon>Bacteria</taxon>
        <taxon>Pseudomonadati</taxon>
        <taxon>Bacteroidota</taxon>
        <taxon>Flavobacteriia</taxon>
        <taxon>Flavobacteriales</taxon>
        <taxon>Flavobacteriaceae</taxon>
        <taxon>Flagellimonas</taxon>
    </lineage>
</organism>
<dbReference type="Proteomes" id="UP000050827">
    <property type="component" value="Unassembled WGS sequence"/>
</dbReference>
<proteinExistence type="predicted"/>
<dbReference type="OrthoDB" id="1139253at2"/>
<dbReference type="STRING" id="346185.AAY42_07645"/>